<dbReference type="PANTHER" id="PTHR22958:SF1">
    <property type="entry name" value="GLYCEROPHOSPHOCHOLINE PHOSPHODIESTERASE GPCPD1"/>
    <property type="match status" value="1"/>
</dbReference>
<dbReference type="Gene3D" id="3.20.20.190">
    <property type="entry name" value="Phosphatidylinositol (PI) phosphodiesterase"/>
    <property type="match status" value="1"/>
</dbReference>
<dbReference type="GO" id="GO:0046475">
    <property type="term" value="P:glycerophospholipid catabolic process"/>
    <property type="evidence" value="ECO:0007669"/>
    <property type="project" value="TreeGrafter"/>
</dbReference>
<evidence type="ECO:0000313" key="5">
    <source>
        <dbReference type="Proteomes" id="UP001642409"/>
    </source>
</evidence>
<proteinExistence type="predicted"/>
<dbReference type="InterPro" id="IPR017946">
    <property type="entry name" value="PLC-like_Pdiesterase_TIM-brl"/>
</dbReference>
<dbReference type="PANTHER" id="PTHR22958">
    <property type="entry name" value="GLYCEROPHOSPHORYL DIESTER PHOSPHODIESTERASE"/>
    <property type="match status" value="1"/>
</dbReference>
<dbReference type="InterPro" id="IPR030395">
    <property type="entry name" value="GP_PDE_dom"/>
</dbReference>
<comment type="caution">
    <text evidence="3">The sequence shown here is derived from an EMBL/GenBank/DDBJ whole genome shotgun (WGS) entry which is preliminary data.</text>
</comment>
<keyword evidence="1" id="KW-0378">Hydrolase</keyword>
<gene>
    <name evidence="3" type="ORF">HINF_LOCUS11066</name>
    <name evidence="4" type="ORF">HINF_LOCUS6333</name>
</gene>
<dbReference type="GO" id="GO:0008081">
    <property type="term" value="F:phosphoric diester hydrolase activity"/>
    <property type="evidence" value="ECO:0007669"/>
    <property type="project" value="InterPro"/>
</dbReference>
<organism evidence="3">
    <name type="scientific">Hexamita inflata</name>
    <dbReference type="NCBI Taxonomy" id="28002"/>
    <lineage>
        <taxon>Eukaryota</taxon>
        <taxon>Metamonada</taxon>
        <taxon>Diplomonadida</taxon>
        <taxon>Hexamitidae</taxon>
        <taxon>Hexamitinae</taxon>
        <taxon>Hexamita</taxon>
    </lineage>
</organism>
<reference evidence="4 5" key="2">
    <citation type="submission" date="2024-07" db="EMBL/GenBank/DDBJ databases">
        <authorList>
            <person name="Akdeniz Z."/>
        </authorList>
    </citation>
    <scope>NUCLEOTIDE SEQUENCE [LARGE SCALE GENOMIC DNA]</scope>
</reference>
<dbReference type="EMBL" id="CAXDID020000012">
    <property type="protein sequence ID" value="CAL5980759.1"/>
    <property type="molecule type" value="Genomic_DNA"/>
</dbReference>
<dbReference type="AlphaFoldDB" id="A0AA86NRC5"/>
<reference evidence="3" key="1">
    <citation type="submission" date="2023-06" db="EMBL/GenBank/DDBJ databases">
        <authorList>
            <person name="Kurt Z."/>
        </authorList>
    </citation>
    <scope>NUCLEOTIDE SEQUENCE</scope>
</reference>
<keyword evidence="5" id="KW-1185">Reference proteome</keyword>
<accession>A0AA86NRC5</accession>
<dbReference type="EMBL" id="CATOUU010000279">
    <property type="protein sequence ID" value="CAI9923421.1"/>
    <property type="molecule type" value="Genomic_DNA"/>
</dbReference>
<dbReference type="InterPro" id="IPR051578">
    <property type="entry name" value="GDPD"/>
</dbReference>
<dbReference type="PROSITE" id="PS51704">
    <property type="entry name" value="GP_PDE"/>
    <property type="match status" value="1"/>
</dbReference>
<name>A0AA86NRC5_9EUKA</name>
<dbReference type="Pfam" id="PF03009">
    <property type="entry name" value="GDPD"/>
    <property type="match status" value="1"/>
</dbReference>
<protein>
    <submittedName>
        <fullName evidence="3">Glycerophosphoryl diester phosphodiesterase family protein</fullName>
    </submittedName>
    <submittedName>
        <fullName evidence="4">Glycerophosphoryl_diester phosphodiesterase family protein</fullName>
    </submittedName>
</protein>
<evidence type="ECO:0000313" key="3">
    <source>
        <dbReference type="EMBL" id="CAI9923421.1"/>
    </source>
</evidence>
<sequence length="507" mass="57879">MNPIYASADATLHIKYKSSSKIQVLINDKVLESKKVISDKTVYEEFNNLSYETVTIKIGTQCTTLKLTSFITAYDLDTKRMFTFDFGDPFAIIYVNNLITGPVKTLQAGQVLYNPFMPPLTFSAEADLFFIPLEPGFSPVFTVGKKQFEHSSPVDRTTQDFNHGDFCYQFMEWTTKMDFDTETTHSIKSLDIPRPLRLGHRGCGSNKIYSDLAKEHFKLDYNPKNHIAENTIFAFNEAYKRIDGVELDIILTRDMVPVINHDFGVDHDLGKLAINSLTAEQFQKIQIQRTHQIGEHQTSLIEKIVVNEPMRTPWNENLYHIVGDKYRPTFAQVLNETNEGLMINVEIKYNAACSESVGQRYFSRVQVIEQTLKCIQDNKQHPIYFSTFDPVCALILKYAQNKYPVFHLNLGVGIFEESEDVDMTQKICLHVKNGVEFAKRFGLQGVVTSMVVVLTMPEVIIDGVLVSKGLEMFSWGTLPCAHEWIEKQTKMGMKGLIYDMVTMIDPK</sequence>
<evidence type="ECO:0000313" key="4">
    <source>
        <dbReference type="EMBL" id="CAL5980759.1"/>
    </source>
</evidence>
<dbReference type="SUPFAM" id="SSF51695">
    <property type="entry name" value="PLC-like phosphodiesterases"/>
    <property type="match status" value="1"/>
</dbReference>
<feature type="domain" description="GP-PDE" evidence="2">
    <location>
        <begin position="210"/>
        <end position="507"/>
    </location>
</feature>
<evidence type="ECO:0000259" key="2">
    <source>
        <dbReference type="PROSITE" id="PS51704"/>
    </source>
</evidence>
<evidence type="ECO:0000256" key="1">
    <source>
        <dbReference type="ARBA" id="ARBA00022801"/>
    </source>
</evidence>
<dbReference type="Proteomes" id="UP001642409">
    <property type="component" value="Unassembled WGS sequence"/>
</dbReference>